<feature type="domain" description="Arc-like DNA binding" evidence="1">
    <location>
        <begin position="8"/>
        <end position="48"/>
    </location>
</feature>
<dbReference type="Proteomes" id="UP000221980">
    <property type="component" value="Unassembled WGS sequence"/>
</dbReference>
<evidence type="ECO:0000313" key="3">
    <source>
        <dbReference type="Proteomes" id="UP000221980"/>
    </source>
</evidence>
<gene>
    <name evidence="2" type="ORF">Xmir_04061</name>
</gene>
<evidence type="ECO:0000259" key="1">
    <source>
        <dbReference type="Pfam" id="PF03869"/>
    </source>
</evidence>
<protein>
    <recommendedName>
        <fullName evidence="1">Arc-like DNA binding domain-containing protein</fullName>
    </recommendedName>
</protein>
<dbReference type="GO" id="GO:0043565">
    <property type="term" value="F:sequence-specific DNA binding"/>
    <property type="evidence" value="ECO:0007669"/>
    <property type="project" value="UniProtKB-ARBA"/>
</dbReference>
<dbReference type="RefSeq" id="WP_099115829.1">
    <property type="nucleotide sequence ID" value="NZ_CAWNQI010000068.1"/>
</dbReference>
<dbReference type="EMBL" id="NITZ01000035">
    <property type="protein sequence ID" value="PHM46623.1"/>
    <property type="molecule type" value="Genomic_DNA"/>
</dbReference>
<dbReference type="InterPro" id="IPR010985">
    <property type="entry name" value="Ribbon_hlx_hlx"/>
</dbReference>
<accession>A0A2D0JJZ1</accession>
<dbReference type="AlphaFoldDB" id="A0A2D0JJZ1"/>
<dbReference type="SUPFAM" id="SSF47598">
    <property type="entry name" value="Ribbon-helix-helix"/>
    <property type="match status" value="1"/>
</dbReference>
<reference evidence="2 3" key="1">
    <citation type="journal article" date="2017" name="Nat. Microbiol.">
        <title>Natural product diversity associated with the nematode symbionts Photorhabdus and Xenorhabdus.</title>
        <authorList>
            <person name="Tobias N.J."/>
            <person name="Wolff H."/>
            <person name="Djahanschiri B."/>
            <person name="Grundmann F."/>
            <person name="Kronenwerth M."/>
            <person name="Shi Y.M."/>
            <person name="Simonyi S."/>
            <person name="Grun P."/>
            <person name="Shapiro-Ilan D."/>
            <person name="Pidot S.J."/>
            <person name="Stinear T.P."/>
            <person name="Ebersberger I."/>
            <person name="Bode H.B."/>
        </authorList>
    </citation>
    <scope>NUCLEOTIDE SEQUENCE [LARGE SCALE GENOMIC DNA]</scope>
    <source>
        <strain evidence="2 3">DSM 17902</strain>
    </source>
</reference>
<dbReference type="GO" id="GO:0006355">
    <property type="term" value="P:regulation of DNA-templated transcription"/>
    <property type="evidence" value="ECO:0007669"/>
    <property type="project" value="InterPro"/>
</dbReference>
<dbReference type="OrthoDB" id="7029768at2"/>
<name>A0A2D0JJZ1_9GAMM</name>
<dbReference type="InterPro" id="IPR005569">
    <property type="entry name" value="Arc_DNA-bd_dom"/>
</dbReference>
<organism evidence="2 3">
    <name type="scientific">Xenorhabdus miraniensis</name>
    <dbReference type="NCBI Taxonomy" id="351674"/>
    <lineage>
        <taxon>Bacteria</taxon>
        <taxon>Pseudomonadati</taxon>
        <taxon>Pseudomonadota</taxon>
        <taxon>Gammaproteobacteria</taxon>
        <taxon>Enterobacterales</taxon>
        <taxon>Morganellaceae</taxon>
        <taxon>Xenorhabdus</taxon>
    </lineage>
</organism>
<sequence>MTKKYPSQEMDRFNVRMPAGMRDEITKIAEKNGRSMNTEIVMMLQEAIDSARNADSSHQNVTLVNGSDTASTISINIDKEKYNAAINKAVTLLIAEELLNDDGNTDNDEFKEFFMKIAENVNKKLNK</sequence>
<dbReference type="InterPro" id="IPR013321">
    <property type="entry name" value="Arc_rbn_hlx_hlx"/>
</dbReference>
<comment type="caution">
    <text evidence="2">The sequence shown here is derived from an EMBL/GenBank/DDBJ whole genome shotgun (WGS) entry which is preliminary data.</text>
</comment>
<evidence type="ECO:0000313" key="2">
    <source>
        <dbReference type="EMBL" id="PHM46623.1"/>
    </source>
</evidence>
<dbReference type="Gene3D" id="1.10.1220.10">
    <property type="entry name" value="Met repressor-like"/>
    <property type="match status" value="1"/>
</dbReference>
<dbReference type="Pfam" id="PF03869">
    <property type="entry name" value="Arc"/>
    <property type="match status" value="1"/>
</dbReference>
<keyword evidence="3" id="KW-1185">Reference proteome</keyword>
<proteinExistence type="predicted"/>